<dbReference type="HOGENOM" id="CLU_2237292_0_0_1"/>
<evidence type="ECO:0000256" key="1">
    <source>
        <dbReference type="SAM" id="MobiDB-lite"/>
    </source>
</evidence>
<dbReference type="EMBL" id="DS027694">
    <property type="protein sequence ID" value="EAW20099.1"/>
    <property type="molecule type" value="Genomic_DNA"/>
</dbReference>
<organism evidence="2 3">
    <name type="scientific">Neosartorya fischeri (strain ATCC 1020 / DSM 3700 / CBS 544.65 / FGSC A1164 / JCM 1740 / NRRL 181 / WB 181)</name>
    <name type="common">Aspergillus fischerianus</name>
    <dbReference type="NCBI Taxonomy" id="331117"/>
    <lineage>
        <taxon>Eukaryota</taxon>
        <taxon>Fungi</taxon>
        <taxon>Dikarya</taxon>
        <taxon>Ascomycota</taxon>
        <taxon>Pezizomycotina</taxon>
        <taxon>Eurotiomycetes</taxon>
        <taxon>Eurotiomycetidae</taxon>
        <taxon>Eurotiales</taxon>
        <taxon>Aspergillaceae</taxon>
        <taxon>Aspergillus</taxon>
        <taxon>Aspergillus subgen. Fumigati</taxon>
    </lineage>
</organism>
<dbReference type="OrthoDB" id="2565191at2759"/>
<sequence length="105" mass="11888">MSHGTSLSLSQNNFIRAPNNEAKDQPLVDDTSLRRQKRQANVYDPCVLPHRTDGCQNAPIRYEENDFYFAHEALTSDCPLPSSDILEAIHAYSTNSYDNATWDRG</sequence>
<dbReference type="STRING" id="331117.A1DB59"/>
<feature type="compositionally biased region" description="Polar residues" evidence="1">
    <location>
        <begin position="1"/>
        <end position="14"/>
    </location>
</feature>
<evidence type="ECO:0000313" key="2">
    <source>
        <dbReference type="EMBL" id="EAW20099.1"/>
    </source>
</evidence>
<dbReference type="OMA" id="VIHAYST"/>
<proteinExistence type="predicted"/>
<reference evidence="3" key="1">
    <citation type="journal article" date="2008" name="PLoS Genet.">
        <title>Genomic islands in the pathogenic filamentous fungus Aspergillus fumigatus.</title>
        <authorList>
            <person name="Fedorova N.D."/>
            <person name="Khaldi N."/>
            <person name="Joardar V.S."/>
            <person name="Maiti R."/>
            <person name="Amedeo P."/>
            <person name="Anderson M.J."/>
            <person name="Crabtree J."/>
            <person name="Silva J.C."/>
            <person name="Badger J.H."/>
            <person name="Albarraq A."/>
            <person name="Angiuoli S."/>
            <person name="Bussey H."/>
            <person name="Bowyer P."/>
            <person name="Cotty P.J."/>
            <person name="Dyer P.S."/>
            <person name="Egan A."/>
            <person name="Galens K."/>
            <person name="Fraser-Liggett C.M."/>
            <person name="Haas B.J."/>
            <person name="Inman J.M."/>
            <person name="Kent R."/>
            <person name="Lemieux S."/>
            <person name="Malavazi I."/>
            <person name="Orvis J."/>
            <person name="Roemer T."/>
            <person name="Ronning C.M."/>
            <person name="Sundaram J.P."/>
            <person name="Sutton G."/>
            <person name="Turner G."/>
            <person name="Venter J.C."/>
            <person name="White O.R."/>
            <person name="Whitty B.R."/>
            <person name="Youngman P."/>
            <person name="Wolfe K.H."/>
            <person name="Goldman G.H."/>
            <person name="Wortman J.R."/>
            <person name="Jiang B."/>
            <person name="Denning D.W."/>
            <person name="Nierman W.C."/>
        </authorList>
    </citation>
    <scope>NUCLEOTIDE SEQUENCE [LARGE SCALE GENOMIC DNA]</scope>
    <source>
        <strain evidence="3">ATCC 1020 / DSM 3700 / CBS 544.65 / FGSC A1164 / JCM 1740 / NRRL 181 / WB 181</strain>
    </source>
</reference>
<dbReference type="KEGG" id="nfi:NFIA_097250"/>
<feature type="region of interest" description="Disordered" evidence="1">
    <location>
        <begin position="1"/>
        <end position="35"/>
    </location>
</feature>
<dbReference type="InterPro" id="IPR022793">
    <property type="entry name" value="Rrn10"/>
</dbReference>
<dbReference type="GO" id="GO:0006360">
    <property type="term" value="P:transcription by RNA polymerase I"/>
    <property type="evidence" value="ECO:0007669"/>
    <property type="project" value="InterPro"/>
</dbReference>
<dbReference type="PANTHER" id="PTHR28054:SF1">
    <property type="entry name" value="RNA POLYMERASE I-SPECIFIC TRANSCRIPTION INITIATION FACTOR RRN10"/>
    <property type="match status" value="1"/>
</dbReference>
<evidence type="ECO:0000313" key="3">
    <source>
        <dbReference type="Proteomes" id="UP000006702"/>
    </source>
</evidence>
<dbReference type="VEuPathDB" id="FungiDB:NFIA_097250"/>
<accession>A1DB59</accession>
<dbReference type="Proteomes" id="UP000006702">
    <property type="component" value="Unassembled WGS sequence"/>
</dbReference>
<dbReference type="RefSeq" id="XP_001261996.1">
    <property type="nucleotide sequence ID" value="XM_001261995.1"/>
</dbReference>
<name>A1DB59_NEOFI</name>
<gene>
    <name evidence="2" type="ORF">NFIA_097250</name>
</gene>
<dbReference type="AlphaFoldDB" id="A1DB59"/>
<dbReference type="PANTHER" id="PTHR28054">
    <property type="entry name" value="RNA POLYMERASE I-SPECIFIC TRANSCRIPTION INITIATION FACTOR RRN10"/>
    <property type="match status" value="1"/>
</dbReference>
<keyword evidence="3" id="KW-1185">Reference proteome</keyword>
<dbReference type="GeneID" id="4588699"/>
<protein>
    <submittedName>
        <fullName evidence="2">Uncharacterized protein</fullName>
    </submittedName>
</protein>